<comment type="caution">
    <text evidence="1">The sequence shown here is derived from an EMBL/GenBank/DDBJ whole genome shotgun (WGS) entry which is preliminary data.</text>
</comment>
<dbReference type="Proteomes" id="UP000283077">
    <property type="component" value="Unassembled WGS sequence"/>
</dbReference>
<protein>
    <recommendedName>
        <fullName evidence="3">Alpha/beta hydrolase</fullName>
    </recommendedName>
</protein>
<keyword evidence="2" id="KW-1185">Reference proteome</keyword>
<dbReference type="AlphaFoldDB" id="A0A437QG57"/>
<dbReference type="Gene3D" id="3.40.50.1820">
    <property type="entry name" value="alpha/beta hydrolase"/>
    <property type="match status" value="1"/>
</dbReference>
<gene>
    <name evidence="1" type="ORF">EOE67_16075</name>
</gene>
<proteinExistence type="predicted"/>
<dbReference type="OrthoDB" id="5768528at2"/>
<reference evidence="1 2" key="1">
    <citation type="submission" date="2019-01" db="EMBL/GenBank/DDBJ databases">
        <authorList>
            <person name="Chen W.-M."/>
        </authorList>
    </citation>
    <scope>NUCLEOTIDE SEQUENCE [LARGE SCALE GENOMIC DNA]</scope>
    <source>
        <strain evidence="1 2">KYPC3</strain>
    </source>
</reference>
<dbReference type="InterPro" id="IPR029058">
    <property type="entry name" value="AB_hydrolase_fold"/>
</dbReference>
<organism evidence="1 2">
    <name type="scientific">Rheinheimera riviphila</name>
    <dbReference type="NCBI Taxonomy" id="1834037"/>
    <lineage>
        <taxon>Bacteria</taxon>
        <taxon>Pseudomonadati</taxon>
        <taxon>Pseudomonadota</taxon>
        <taxon>Gammaproteobacteria</taxon>
        <taxon>Chromatiales</taxon>
        <taxon>Chromatiaceae</taxon>
        <taxon>Rheinheimera</taxon>
    </lineage>
</organism>
<dbReference type="EMBL" id="SACS01000020">
    <property type="protein sequence ID" value="RVU33533.1"/>
    <property type="molecule type" value="Genomic_DNA"/>
</dbReference>
<sequence length="162" mass="18226">MKHGNPLSLHYPTQRPVAWVGGALDPTTRLLKRFVRPGQQYFRWTEHRALSRWLDAHRDQQALVIAHSYGASTAVTVIAAGHPVAELITIDPVGWRKPRGAALQLYCQRWSNYQAVDTKFNVANLVATVGGSWRRWPAAFAHQHLEIPADHAEIVVKVLRGL</sequence>
<name>A0A437QG57_9GAMM</name>
<evidence type="ECO:0008006" key="3">
    <source>
        <dbReference type="Google" id="ProtNLM"/>
    </source>
</evidence>
<evidence type="ECO:0000313" key="1">
    <source>
        <dbReference type="EMBL" id="RVU33533.1"/>
    </source>
</evidence>
<evidence type="ECO:0000313" key="2">
    <source>
        <dbReference type="Proteomes" id="UP000283077"/>
    </source>
</evidence>
<dbReference type="SUPFAM" id="SSF53474">
    <property type="entry name" value="alpha/beta-Hydrolases"/>
    <property type="match status" value="1"/>
</dbReference>
<accession>A0A437QG57</accession>
<dbReference type="RefSeq" id="WP_127700361.1">
    <property type="nucleotide sequence ID" value="NZ_SACS01000020.1"/>
</dbReference>